<dbReference type="Proteomes" id="UP000504606">
    <property type="component" value="Unplaced"/>
</dbReference>
<reference evidence="4" key="1">
    <citation type="submission" date="2025-08" db="UniProtKB">
        <authorList>
            <consortium name="RefSeq"/>
        </authorList>
    </citation>
    <scope>IDENTIFICATION</scope>
    <source>
        <tissue evidence="4">Whole organism</tissue>
    </source>
</reference>
<proteinExistence type="predicted"/>
<evidence type="ECO:0000313" key="3">
    <source>
        <dbReference type="Proteomes" id="UP000504606"/>
    </source>
</evidence>
<sequence>MQLLGLPSWLPWDNKPQCPPLVTPSAIAPVTILDLAASNDFWYWAAEILSHRALYLQIAVALVLVLLVLGLLNICSIQAELLLGRRKKPTESAPLPDRLAGLDTLPCLHYHKHWAEVVESKFDWRCKKLEDKWNRAAPLLTNLDGRLRRLEGEAGDSQHTNPGYPPPYSLMKRPQSPRPRNHGLDSLPSCTESMSTSAPPSATPSATPSVEAPLACVRTVERRSSSLDLREGIVQGGRGWPRPCRRGCPGPRAEQAQGQHLVLGSKDLQLKYESPSWRTCADPPLPPPSWMTELPLPLPPRPKSCPESKGLADLHQTIDESQMTIATEEEPAVGVLVGIDPPHSKYAAFSLDGVDSDNTSSLDAGGPDPDDVSRQSYQKSLHRLSRREREAERRVRSTVAPNDSLLDGDLLLGSKSPVLDELRSFRAGPGGVSGGVPGAGDTKSAYDSGCMSGESSSKG</sequence>
<keyword evidence="2" id="KW-0472">Membrane</keyword>
<feature type="region of interest" description="Disordered" evidence="1">
    <location>
        <begin position="152"/>
        <end position="210"/>
    </location>
</feature>
<protein>
    <submittedName>
        <fullName evidence="4">Uncharacterized protein LOC113210878</fullName>
    </submittedName>
</protein>
<keyword evidence="3" id="KW-1185">Reference proteome</keyword>
<dbReference type="KEGG" id="foc:113210878"/>
<feature type="transmembrane region" description="Helical" evidence="2">
    <location>
        <begin position="54"/>
        <end position="77"/>
    </location>
</feature>
<dbReference type="RefSeq" id="XP_026284837.1">
    <property type="nucleotide sequence ID" value="XM_026429052.2"/>
</dbReference>
<name>A0A6J1SVD6_FRAOC</name>
<feature type="region of interest" description="Disordered" evidence="1">
    <location>
        <begin position="357"/>
        <end position="411"/>
    </location>
</feature>
<feature type="compositionally biased region" description="Low complexity" evidence="1">
    <location>
        <begin position="195"/>
        <end position="209"/>
    </location>
</feature>
<accession>A0A6J1SVD6</accession>
<organism evidence="3 4">
    <name type="scientific">Frankliniella occidentalis</name>
    <name type="common">Western flower thrips</name>
    <name type="synonym">Euthrips occidentalis</name>
    <dbReference type="NCBI Taxonomy" id="133901"/>
    <lineage>
        <taxon>Eukaryota</taxon>
        <taxon>Metazoa</taxon>
        <taxon>Ecdysozoa</taxon>
        <taxon>Arthropoda</taxon>
        <taxon>Hexapoda</taxon>
        <taxon>Insecta</taxon>
        <taxon>Pterygota</taxon>
        <taxon>Neoptera</taxon>
        <taxon>Paraneoptera</taxon>
        <taxon>Thysanoptera</taxon>
        <taxon>Terebrantia</taxon>
        <taxon>Thripoidea</taxon>
        <taxon>Thripidae</taxon>
        <taxon>Frankliniella</taxon>
    </lineage>
</organism>
<keyword evidence="2" id="KW-1133">Transmembrane helix</keyword>
<feature type="compositionally biased region" description="Gly residues" evidence="1">
    <location>
        <begin position="428"/>
        <end position="438"/>
    </location>
</feature>
<evidence type="ECO:0000256" key="2">
    <source>
        <dbReference type="SAM" id="Phobius"/>
    </source>
</evidence>
<dbReference type="GeneID" id="113210878"/>
<gene>
    <name evidence="4" type="primary">LOC113210878</name>
</gene>
<evidence type="ECO:0000256" key="1">
    <source>
        <dbReference type="SAM" id="MobiDB-lite"/>
    </source>
</evidence>
<evidence type="ECO:0000313" key="4">
    <source>
        <dbReference type="RefSeq" id="XP_026284837.1"/>
    </source>
</evidence>
<keyword evidence="2" id="KW-0812">Transmembrane</keyword>
<dbReference type="AlphaFoldDB" id="A0A6J1SVD6"/>
<feature type="region of interest" description="Disordered" evidence="1">
    <location>
        <begin position="424"/>
        <end position="459"/>
    </location>
</feature>